<organism evidence="3 4">
    <name type="scientific">Porites evermanni</name>
    <dbReference type="NCBI Taxonomy" id="104178"/>
    <lineage>
        <taxon>Eukaryota</taxon>
        <taxon>Metazoa</taxon>
        <taxon>Cnidaria</taxon>
        <taxon>Anthozoa</taxon>
        <taxon>Hexacorallia</taxon>
        <taxon>Scleractinia</taxon>
        <taxon>Fungiina</taxon>
        <taxon>Poritidae</taxon>
        <taxon>Porites</taxon>
    </lineage>
</organism>
<dbReference type="Pfam" id="PF15112">
    <property type="entry name" value="DUF4559"/>
    <property type="match status" value="1"/>
</dbReference>
<feature type="domain" description="DUF7779" evidence="2">
    <location>
        <begin position="684"/>
        <end position="770"/>
    </location>
</feature>
<dbReference type="InterPro" id="IPR027417">
    <property type="entry name" value="P-loop_NTPase"/>
</dbReference>
<dbReference type="Pfam" id="PF25000">
    <property type="entry name" value="DUF7779"/>
    <property type="match status" value="1"/>
</dbReference>
<dbReference type="PANTHER" id="PTHR35205">
    <property type="entry name" value="NB-ARC AND TPR DOMAIN PROTEIN"/>
    <property type="match status" value="1"/>
</dbReference>
<accession>A0ABN8M613</accession>
<gene>
    <name evidence="3" type="ORF">PEVE_00021519</name>
</gene>
<evidence type="ECO:0000313" key="4">
    <source>
        <dbReference type="Proteomes" id="UP001159427"/>
    </source>
</evidence>
<evidence type="ECO:0000313" key="3">
    <source>
        <dbReference type="EMBL" id="CAH3024082.1"/>
    </source>
</evidence>
<dbReference type="Gene3D" id="3.40.50.300">
    <property type="entry name" value="P-loop containing nucleotide triphosphate hydrolases"/>
    <property type="match status" value="1"/>
</dbReference>
<evidence type="ECO:0000256" key="1">
    <source>
        <dbReference type="SAM" id="Coils"/>
    </source>
</evidence>
<dbReference type="InterPro" id="IPR027897">
    <property type="entry name" value="DUF4559"/>
</dbReference>
<name>A0ABN8M613_9CNID</name>
<evidence type="ECO:0000259" key="2">
    <source>
        <dbReference type="Pfam" id="PF25000"/>
    </source>
</evidence>
<feature type="coiled-coil region" evidence="1">
    <location>
        <begin position="795"/>
        <end position="822"/>
    </location>
</feature>
<dbReference type="EMBL" id="CALNXI010000288">
    <property type="protein sequence ID" value="CAH3024082.1"/>
    <property type="molecule type" value="Genomic_DNA"/>
</dbReference>
<protein>
    <recommendedName>
        <fullName evidence="2">DUF7779 domain-containing protein</fullName>
    </recommendedName>
</protein>
<keyword evidence="1" id="KW-0175">Coiled coil</keyword>
<keyword evidence="4" id="KW-1185">Reference proteome</keyword>
<dbReference type="InterPro" id="IPR056681">
    <property type="entry name" value="DUF7779"/>
</dbReference>
<comment type="caution">
    <text evidence="3">The sequence shown here is derived from an EMBL/GenBank/DDBJ whole genome shotgun (WGS) entry which is preliminary data.</text>
</comment>
<reference evidence="3 4" key="1">
    <citation type="submission" date="2022-05" db="EMBL/GenBank/DDBJ databases">
        <authorList>
            <consortium name="Genoscope - CEA"/>
            <person name="William W."/>
        </authorList>
    </citation>
    <scope>NUCLEOTIDE SEQUENCE [LARGE SCALE GENOMIC DNA]</scope>
</reference>
<dbReference type="SUPFAM" id="SSF52540">
    <property type="entry name" value="P-loop containing nucleoside triphosphate hydrolases"/>
    <property type="match status" value="1"/>
</dbReference>
<dbReference type="PANTHER" id="PTHR35205:SF1">
    <property type="entry name" value="ZU5 DOMAIN-CONTAINING PROTEIN"/>
    <property type="match status" value="1"/>
</dbReference>
<dbReference type="Proteomes" id="UP001159427">
    <property type="component" value="Unassembled WGS sequence"/>
</dbReference>
<proteinExistence type="predicted"/>
<sequence length="922" mass="104140">MATGGWVVDLDTKEHKNWVMVGCALNITKKGITSKIQQEVEPWYQSLISRPPLKSLPSCTCASRTPKCASCVTWEAELTHLHLAPRPRVCWNNSDRKQWGSPTAAWEIAKLYMPTLGGRKVDVVNAETTDISGLLNLLEWCPFINPRVSSTVLTSAREDRNHWAHAPNQELEDADVATIFGHLSDLLSDPVFNADSVAQKAAKDLHDLQCQGLVTVTHAEIEALRLLRQCLVADVKKCQDDLSDFQDKLAQFETEKKTFDKAMQSDLSEVKNQENLNRETINQLTQELDNLRDILAHHITDIPKIMLAADNFNKLLSKRNDLSESLDHIHDDVECIKTKLVVTESKVENLRYDCQSLKCEMSLLHRKVMELKNMVRKWDIYRGEKDHDNGVFVCTIPRRLPLFTGRKSSLEWLERNIITENIGTEMSCCTKTICGLGGCGKTSLAIEFAWNYKDRFPGGVFWINGESNDNIQKSVSDVFAFVKNDLPSVNEDIDYTLNRFLPWLSKKKRPWLLLVDNADELHDSTCSSGIKKIFKGTWQTADPHVSQYGHILLTTRQNSKVVKTFLKLPFPSKECLELDCFTEEEGASFLMQKTDRQGEANHREAICLAKELGGLPLALEQAAAFISASPIPLSFKDYLEKYQEVNQGVCFLKQEPPVSALDTVEAQHRLSVHTTWKMNFEYVRKASAAAASMMHIVAFFDSIDIPLCLINPGSPELHIKELRESISSKTDVAYILRVLSNYSLVSFDQESGVFSIHKLVQEVIRESLSISQWEEALKAADTLLQFASEATAQSIQSYTQELKLLNAELDEEHKQIEALAGSLLGDLTCGQIPLKLSDDVRRSCSSLREVIRKGCAYFRNRNFLQCHHIRLVEHQITLAHKQNANIVDKSKLKEIASRFDRAICNLSRAGKEFNSCLSSLPC</sequence>